<organism evidence="3 4">
    <name type="scientific">Thermophilibacter gallinarum</name>
    <dbReference type="NCBI Taxonomy" id="2779357"/>
    <lineage>
        <taxon>Bacteria</taxon>
        <taxon>Bacillati</taxon>
        <taxon>Actinomycetota</taxon>
        <taxon>Coriobacteriia</taxon>
        <taxon>Coriobacteriales</taxon>
        <taxon>Atopobiaceae</taxon>
        <taxon>Thermophilibacter</taxon>
    </lineage>
</organism>
<feature type="compositionally biased region" description="Polar residues" evidence="1">
    <location>
        <begin position="173"/>
        <end position="190"/>
    </location>
</feature>
<reference evidence="3 4" key="1">
    <citation type="submission" date="2020-10" db="EMBL/GenBank/DDBJ databases">
        <title>ChiBAC.</title>
        <authorList>
            <person name="Zenner C."/>
            <person name="Hitch T.C.A."/>
            <person name="Clavel T."/>
        </authorList>
    </citation>
    <scope>NUCLEOTIDE SEQUENCE [LARGE SCALE GENOMIC DNA]</scope>
    <source>
        <strain evidence="3 4">DSM 107455</strain>
    </source>
</reference>
<sequence>MSGRSDLRMYVEHLFEGRTLDAETIELKEEIYGNLTARFDDYVAQGMSEEEAYRRTCEAVSSVEDVLDEKDEAVVEPTTAMPAAAAEPEPAPTFEAPPAPAAEPAPAASRRWSTAAIVAVVAVVLVVAGIAGCTVFNLLDTGKAADDYQSQTSQVVDRIDQGDDATAEKDDVASQTTTDDTSGSAPQDGTGNRYGAPAQSGTGLVAEVRDQSVDELAAYAGTSASDTGRVEELFRSLPVSEYLTGVETTAAGAVAVTYEYQDRDRVARDDDHVDLALVYNAVVAMCAVDDLQTLTLYEVEPDDGRLERDTQVFERSMLENLLGTTLDGGKLTADSWEGLRSQVMTEYIYDEAWDRADRD</sequence>
<feature type="region of interest" description="Disordered" evidence="1">
    <location>
        <begin position="79"/>
        <end position="105"/>
    </location>
</feature>
<protein>
    <recommendedName>
        <fullName evidence="5">DUF4825 domain-containing protein</fullName>
    </recommendedName>
</protein>
<dbReference type="InterPro" id="IPR047928">
    <property type="entry name" value="Perm_prefix_1"/>
</dbReference>
<name>A0ABR9QTE3_9ACTN</name>
<feature type="transmembrane region" description="Helical" evidence="2">
    <location>
        <begin position="115"/>
        <end position="139"/>
    </location>
</feature>
<proteinExistence type="predicted"/>
<dbReference type="NCBIfam" id="NF038403">
    <property type="entry name" value="perm_prefix_1"/>
    <property type="match status" value="1"/>
</dbReference>
<feature type="compositionally biased region" description="Low complexity" evidence="1">
    <location>
        <begin position="79"/>
        <end position="88"/>
    </location>
</feature>
<dbReference type="EMBL" id="JADCJZ010000002">
    <property type="protein sequence ID" value="MBE5024335.1"/>
    <property type="molecule type" value="Genomic_DNA"/>
</dbReference>
<evidence type="ECO:0000256" key="2">
    <source>
        <dbReference type="SAM" id="Phobius"/>
    </source>
</evidence>
<accession>A0ABR9QTE3</accession>
<feature type="region of interest" description="Disordered" evidence="1">
    <location>
        <begin position="148"/>
        <end position="201"/>
    </location>
</feature>
<keyword evidence="2" id="KW-1133">Transmembrane helix</keyword>
<dbReference type="RefSeq" id="WP_193529778.1">
    <property type="nucleotide sequence ID" value="NZ_JADCJZ010000002.1"/>
</dbReference>
<keyword evidence="2" id="KW-0472">Membrane</keyword>
<dbReference type="Proteomes" id="UP001194273">
    <property type="component" value="Unassembled WGS sequence"/>
</dbReference>
<feature type="compositionally biased region" description="Pro residues" evidence="1">
    <location>
        <begin position="89"/>
        <end position="103"/>
    </location>
</feature>
<keyword evidence="2" id="KW-0812">Transmembrane</keyword>
<comment type="caution">
    <text evidence="3">The sequence shown here is derived from an EMBL/GenBank/DDBJ whole genome shotgun (WGS) entry which is preliminary data.</text>
</comment>
<evidence type="ECO:0000313" key="4">
    <source>
        <dbReference type="Proteomes" id="UP001194273"/>
    </source>
</evidence>
<keyword evidence="4" id="KW-1185">Reference proteome</keyword>
<evidence type="ECO:0008006" key="5">
    <source>
        <dbReference type="Google" id="ProtNLM"/>
    </source>
</evidence>
<gene>
    <name evidence="3" type="ORF">INF26_05635</name>
</gene>
<evidence type="ECO:0000256" key="1">
    <source>
        <dbReference type="SAM" id="MobiDB-lite"/>
    </source>
</evidence>
<evidence type="ECO:0000313" key="3">
    <source>
        <dbReference type="EMBL" id="MBE5024335.1"/>
    </source>
</evidence>
<feature type="compositionally biased region" description="Basic and acidic residues" evidence="1">
    <location>
        <begin position="157"/>
        <end position="172"/>
    </location>
</feature>